<dbReference type="EMBL" id="JH393257">
    <property type="protein sequence ID" value="EHJ94024.1"/>
    <property type="molecule type" value="Genomic_DNA"/>
</dbReference>
<dbReference type="RefSeq" id="WP_007111960.1">
    <property type="nucleotide sequence ID" value="NZ_NPEY01000005.1"/>
</dbReference>
<proteinExistence type="predicted"/>
<dbReference type="EMBL" id="NPEY01000005">
    <property type="protein sequence ID" value="OZT74580.1"/>
    <property type="molecule type" value="Genomic_DNA"/>
</dbReference>
<dbReference type="STRING" id="1072583.KUC_0978"/>
<evidence type="ECO:0000313" key="3">
    <source>
        <dbReference type="Proteomes" id="UP000005756"/>
    </source>
</evidence>
<keyword evidence="4" id="KW-1185">Reference proteome</keyword>
<dbReference type="InterPro" id="IPR035069">
    <property type="entry name" value="TTHA1013/TTHA0281-like"/>
</dbReference>
<evidence type="ECO:0000313" key="2">
    <source>
        <dbReference type="EMBL" id="OZT74580.1"/>
    </source>
</evidence>
<dbReference type="AlphaFoldDB" id="A0A265DZ88"/>
<organism evidence="1 3">
    <name type="scientific">Vreelandella boliviensis LC1</name>
    <dbReference type="NCBI Taxonomy" id="1072583"/>
    <lineage>
        <taxon>Bacteria</taxon>
        <taxon>Pseudomonadati</taxon>
        <taxon>Pseudomonadota</taxon>
        <taxon>Gammaproteobacteria</taxon>
        <taxon>Oceanospirillales</taxon>
        <taxon>Halomonadaceae</taxon>
        <taxon>Vreelandella</taxon>
    </lineage>
</organism>
<reference evidence="2 4" key="2">
    <citation type="submission" date="2017-07" db="EMBL/GenBank/DDBJ databases">
        <title>Shotgun whole genome sequences of three halophilic bacterial isolates.</title>
        <authorList>
            <person name="Pozzo T."/>
            <person name="Higdon S.M."/>
            <person name="Quillaguaman J."/>
        </authorList>
    </citation>
    <scope>NUCLEOTIDE SEQUENCE [LARGE SCALE GENOMIC DNA]</scope>
    <source>
        <strain evidence="2 4">LC1</strain>
    </source>
</reference>
<accession>A0A265DZ88</accession>
<dbReference type="Proteomes" id="UP000005756">
    <property type="component" value="Unassembled WGS sequence"/>
</dbReference>
<evidence type="ECO:0008006" key="5">
    <source>
        <dbReference type="Google" id="ProtNLM"/>
    </source>
</evidence>
<evidence type="ECO:0000313" key="1">
    <source>
        <dbReference type="EMBL" id="EHJ94024.1"/>
    </source>
</evidence>
<evidence type="ECO:0000313" key="4">
    <source>
        <dbReference type="Proteomes" id="UP000216538"/>
    </source>
</evidence>
<name>A0A265DZ88_9GAMM</name>
<protein>
    <recommendedName>
        <fullName evidence="5">HicB family protein</fullName>
    </recommendedName>
</protein>
<dbReference type="Proteomes" id="UP000216538">
    <property type="component" value="Unassembled WGS sequence"/>
</dbReference>
<dbReference type="OrthoDB" id="5297106at2"/>
<sequence>MMINHRDQIFSILWSEEDQQFVGLCPDFPSLSWLANDSADALAGIETLVCETLADINEHA</sequence>
<reference evidence="1 3" key="1">
    <citation type="submission" date="2011-10" db="EMBL/GenBank/DDBJ databases">
        <authorList>
            <person name="Quillaguamn J."/>
            <person name="Guzmn D."/>
            <person name="Balderrama-Subieta A."/>
            <person name="Cardona-Ortuo C."/>
            <person name="Guevara-Martnez M."/>
            <person name="Callisaya-Quispe N."/>
        </authorList>
    </citation>
    <scope>NUCLEOTIDE SEQUENCE [LARGE SCALE GENOMIC DNA]</scope>
    <source>
        <strain evidence="1 3">LC1</strain>
    </source>
</reference>
<gene>
    <name evidence="2" type="ORF">CE457_08435</name>
    <name evidence="1" type="ORF">KUC_0978</name>
</gene>
<dbReference type="SUPFAM" id="SSF143100">
    <property type="entry name" value="TTHA1013/TTHA0281-like"/>
    <property type="match status" value="1"/>
</dbReference>